<dbReference type="PANTHER" id="PTHR47814">
    <property type="entry name" value="PEPTIDYL-TRNA HYDROLASE ARFB"/>
    <property type="match status" value="1"/>
</dbReference>
<dbReference type="GO" id="GO:0004045">
    <property type="term" value="F:peptidyl-tRNA hydrolase activity"/>
    <property type="evidence" value="ECO:0007669"/>
    <property type="project" value="UniProtKB-EC"/>
</dbReference>
<dbReference type="KEGG" id="fld:ABNE31_02420"/>
<dbReference type="EC" id="3.1.1.29" evidence="4"/>
<protein>
    <submittedName>
        <fullName evidence="4">Alternative ribosome rescue aminoacyl-tRNA hydrolase ArfB</fullName>
        <ecNumber evidence="4">3.1.1.29</ecNumber>
    </submittedName>
</protein>
<organism evidence="4">
    <name type="scientific">Flagellimonas sp. MMG031</name>
    <dbReference type="NCBI Taxonomy" id="3158549"/>
    <lineage>
        <taxon>Bacteria</taxon>
        <taxon>Pseudomonadati</taxon>
        <taxon>Bacteroidota</taxon>
        <taxon>Flavobacteriia</taxon>
        <taxon>Flavobacteriales</taxon>
        <taxon>Flavobacteriaceae</taxon>
        <taxon>Flagellimonas</taxon>
    </lineage>
</organism>
<dbReference type="PROSITE" id="PS00745">
    <property type="entry name" value="RF_PROK_I"/>
    <property type="match status" value="1"/>
</dbReference>
<dbReference type="RefSeq" id="WP_349352237.1">
    <property type="nucleotide sequence ID" value="NZ_CP157804.1"/>
</dbReference>
<dbReference type="GO" id="GO:0003747">
    <property type="term" value="F:translation release factor activity"/>
    <property type="evidence" value="ECO:0007669"/>
    <property type="project" value="InterPro"/>
</dbReference>
<dbReference type="EMBL" id="CP157804">
    <property type="protein sequence ID" value="XBQ23781.1"/>
    <property type="molecule type" value="Genomic_DNA"/>
</dbReference>
<sequence>MDKKQIHRELQFKAMRSSGAGGQHVNKVSSKVEITFNIPESEGLSDREKERLLLKLQSRLTNDGALMLQCDEARSQHRNKDLVVKRFFDVLKNALVVPKKRKPTRPTKSSQEKRLKTKKRTAEKKASRKNPNLDR</sequence>
<evidence type="ECO:0000256" key="1">
    <source>
        <dbReference type="ARBA" id="ARBA00010835"/>
    </source>
</evidence>
<evidence type="ECO:0000256" key="2">
    <source>
        <dbReference type="SAM" id="MobiDB-lite"/>
    </source>
</evidence>
<dbReference type="InterPro" id="IPR045853">
    <property type="entry name" value="Pep_chain_release_fac_I_sf"/>
</dbReference>
<dbReference type="GO" id="GO:0072344">
    <property type="term" value="P:rescue of stalled ribosome"/>
    <property type="evidence" value="ECO:0007669"/>
    <property type="project" value="TreeGrafter"/>
</dbReference>
<dbReference type="GO" id="GO:0043022">
    <property type="term" value="F:ribosome binding"/>
    <property type="evidence" value="ECO:0007669"/>
    <property type="project" value="TreeGrafter"/>
</dbReference>
<dbReference type="Gene3D" id="3.30.160.20">
    <property type="match status" value="1"/>
</dbReference>
<dbReference type="AlphaFoldDB" id="A0AAU7MYU4"/>
<dbReference type="SUPFAM" id="SSF75620">
    <property type="entry name" value="Release factor"/>
    <property type="match status" value="1"/>
</dbReference>
<proteinExistence type="inferred from homology"/>
<gene>
    <name evidence="4" type="primary">arfB</name>
    <name evidence="4" type="ORF">ABNE31_02420</name>
</gene>
<name>A0AAU7MYU4_9FLAO</name>
<dbReference type="InterPro" id="IPR000352">
    <property type="entry name" value="Pep_chain_release_fac_I"/>
</dbReference>
<feature type="domain" description="Prokaryotic-type class I peptide chain release factors" evidence="3">
    <location>
        <begin position="16"/>
        <end position="32"/>
    </location>
</feature>
<dbReference type="Pfam" id="PF00472">
    <property type="entry name" value="RF-1"/>
    <property type="match status" value="1"/>
</dbReference>
<dbReference type="NCBIfam" id="NF006718">
    <property type="entry name" value="PRK09256.1"/>
    <property type="match status" value="1"/>
</dbReference>
<feature type="region of interest" description="Disordered" evidence="2">
    <location>
        <begin position="98"/>
        <end position="135"/>
    </location>
</feature>
<reference evidence="4" key="1">
    <citation type="submission" date="2024-05" db="EMBL/GenBank/DDBJ databases">
        <title>Draft Genome Sequences of Flagellimonas sp. MMG031 and Marinobacter sp. MMG032 Isolated from the dinoflagellate Symbiodinium pilosum.</title>
        <authorList>
            <person name="Shikuma N.J."/>
            <person name="Farrell M.V."/>
        </authorList>
    </citation>
    <scope>NUCLEOTIDE SEQUENCE</scope>
    <source>
        <strain evidence="4">MMG031</strain>
    </source>
</reference>
<feature type="compositionally biased region" description="Basic residues" evidence="2">
    <location>
        <begin position="115"/>
        <end position="128"/>
    </location>
</feature>
<evidence type="ECO:0000313" key="4">
    <source>
        <dbReference type="EMBL" id="XBQ23781.1"/>
    </source>
</evidence>
<dbReference type="PANTHER" id="PTHR47814:SF1">
    <property type="entry name" value="PEPTIDYL-TRNA HYDROLASE ARFB"/>
    <property type="match status" value="1"/>
</dbReference>
<evidence type="ECO:0000259" key="3">
    <source>
        <dbReference type="PROSITE" id="PS00745"/>
    </source>
</evidence>
<comment type="similarity">
    <text evidence="1">Belongs to the prokaryotic/mitochondrial release factor family.</text>
</comment>
<accession>A0AAU7MYU4</accession>
<keyword evidence="4" id="KW-0378">Hydrolase</keyword>